<sequence>MRVMRTLKNWQQWWT</sequence>
<dbReference type="GO" id="GO:0019031">
    <property type="term" value="C:viral envelope"/>
    <property type="evidence" value="ECO:0007669"/>
    <property type="project" value="UniProtKB-KW"/>
</dbReference>
<name>A0A0H3YCW6_HV1</name>
<keyword evidence="1" id="KW-0261">Viral envelope protein</keyword>
<dbReference type="EMBL" id="KR861274">
    <property type="protein sequence ID" value="AKN10787.1"/>
    <property type="molecule type" value="Genomic_DNA"/>
</dbReference>
<evidence type="ECO:0000313" key="1">
    <source>
        <dbReference type="EMBL" id="AKN10787.1"/>
    </source>
</evidence>
<gene>
    <name evidence="1" type="primary">vpu</name>
</gene>
<proteinExistence type="predicted"/>
<accession>A0A0H3YCW6</accession>
<reference evidence="1" key="1">
    <citation type="journal article" date="2015" name="J. Clin. Microbiol.">
        <title>Long-Range HIV Genotyping Using Viral RNA and Proviral DNA for Analysis of HIV Drug Resistance and HIV Clustering.</title>
        <authorList>
            <person name="Novitsky V."/>
            <person name="Zahralban-Steele M."/>
            <person name="McLane M.F."/>
            <person name="Moyo S."/>
            <person name="van Widenfelt E."/>
            <person name="Gaseitsiwe S."/>
            <person name="Makhema J."/>
            <person name="Essex M."/>
        </authorList>
    </citation>
    <scope>NUCLEOTIDE SEQUENCE</scope>
    <source>
        <strain evidence="1">Bcpp_00168_amp2</strain>
    </source>
</reference>
<organismHost>
    <name type="scientific">Homo sapiens</name>
    <name type="common">Human</name>
    <dbReference type="NCBI Taxonomy" id="9606"/>
</organismHost>
<keyword evidence="1" id="KW-0946">Virion</keyword>
<organism evidence="1">
    <name type="scientific">Human immunodeficiency virus type 1</name>
    <name type="common">HIV-1</name>
    <dbReference type="NCBI Taxonomy" id="11676"/>
    <lineage>
        <taxon>Viruses</taxon>
        <taxon>Riboviria</taxon>
        <taxon>Pararnavirae</taxon>
        <taxon>Artverviricota</taxon>
        <taxon>Revtraviricetes</taxon>
        <taxon>Ortervirales</taxon>
        <taxon>Retroviridae</taxon>
        <taxon>Orthoretrovirinae</taxon>
        <taxon>Lentivirus</taxon>
        <taxon>Lentivirus humimdef1</taxon>
    </lineage>
</organism>
<protein>
    <submittedName>
        <fullName evidence="1">Truncated envelope glycoprotein</fullName>
    </submittedName>
</protein>